<dbReference type="GO" id="GO:0005886">
    <property type="term" value="C:plasma membrane"/>
    <property type="evidence" value="ECO:0007669"/>
    <property type="project" value="TreeGrafter"/>
</dbReference>
<dbReference type="OrthoDB" id="10268090at2759"/>
<feature type="transmembrane region" description="Helical" evidence="2">
    <location>
        <begin position="293"/>
        <end position="312"/>
    </location>
</feature>
<evidence type="ECO:0000259" key="3">
    <source>
        <dbReference type="Pfam" id="PF03435"/>
    </source>
</evidence>
<dbReference type="InterPro" id="IPR051276">
    <property type="entry name" value="Saccharopine_DH-like_oxidrdct"/>
</dbReference>
<dbReference type="GO" id="GO:0009247">
    <property type="term" value="P:glycolipid biosynthetic process"/>
    <property type="evidence" value="ECO:0007669"/>
    <property type="project" value="TreeGrafter"/>
</dbReference>
<dbReference type="AlphaFoldDB" id="A0A9W4UGS8"/>
<keyword evidence="2" id="KW-0472">Membrane</keyword>
<dbReference type="GO" id="GO:0005739">
    <property type="term" value="C:mitochondrion"/>
    <property type="evidence" value="ECO:0007669"/>
    <property type="project" value="TreeGrafter"/>
</dbReference>
<keyword evidence="2" id="KW-1133">Transmembrane helix</keyword>
<dbReference type="PANTHER" id="PTHR12286">
    <property type="entry name" value="SACCHAROPINE DEHYDROGENASE-LIKE OXIDOREDUCTASE"/>
    <property type="match status" value="1"/>
</dbReference>
<keyword evidence="2" id="KW-0812">Transmembrane</keyword>
<accession>A0A9W4UGS8</accession>
<name>A0A9W4UGS8_9PLEO</name>
<evidence type="ECO:0000313" key="4">
    <source>
        <dbReference type="EMBL" id="CAI6334737.1"/>
    </source>
</evidence>
<organism evidence="4 5">
    <name type="scientific">Periconia digitata</name>
    <dbReference type="NCBI Taxonomy" id="1303443"/>
    <lineage>
        <taxon>Eukaryota</taxon>
        <taxon>Fungi</taxon>
        <taxon>Dikarya</taxon>
        <taxon>Ascomycota</taxon>
        <taxon>Pezizomycotina</taxon>
        <taxon>Dothideomycetes</taxon>
        <taxon>Pleosporomycetidae</taxon>
        <taxon>Pleosporales</taxon>
        <taxon>Massarineae</taxon>
        <taxon>Periconiaceae</taxon>
        <taxon>Periconia</taxon>
    </lineage>
</organism>
<keyword evidence="5" id="KW-1185">Reference proteome</keyword>
<dbReference type="SUPFAM" id="SSF51735">
    <property type="entry name" value="NAD(P)-binding Rossmann-fold domains"/>
    <property type="match status" value="1"/>
</dbReference>
<dbReference type="Gene3D" id="3.40.50.720">
    <property type="entry name" value="NAD(P)-binding Rossmann-like Domain"/>
    <property type="match status" value="1"/>
</dbReference>
<gene>
    <name evidence="4" type="ORF">PDIGIT_LOCUS7804</name>
</gene>
<dbReference type="InterPro" id="IPR036291">
    <property type="entry name" value="NAD(P)-bd_dom_sf"/>
</dbReference>
<dbReference type="GO" id="GO:0005811">
    <property type="term" value="C:lipid droplet"/>
    <property type="evidence" value="ECO:0007669"/>
    <property type="project" value="TreeGrafter"/>
</dbReference>
<evidence type="ECO:0000313" key="5">
    <source>
        <dbReference type="Proteomes" id="UP001152607"/>
    </source>
</evidence>
<dbReference type="PANTHER" id="PTHR12286:SF5">
    <property type="entry name" value="SACCHAROPINE DEHYDROGENASE-LIKE OXIDOREDUCTASE"/>
    <property type="match status" value="1"/>
</dbReference>
<evidence type="ECO:0000256" key="1">
    <source>
        <dbReference type="ARBA" id="ARBA00038048"/>
    </source>
</evidence>
<dbReference type="Proteomes" id="UP001152607">
    <property type="component" value="Unassembled WGS sequence"/>
</dbReference>
<dbReference type="EMBL" id="CAOQHR010000005">
    <property type="protein sequence ID" value="CAI6334737.1"/>
    <property type="molecule type" value="Genomic_DNA"/>
</dbReference>
<dbReference type="Pfam" id="PF03435">
    <property type="entry name" value="Sacchrp_dh_NADP"/>
    <property type="match status" value="1"/>
</dbReference>
<comment type="similarity">
    <text evidence="1">Belongs to the saccharopine dehydrogenase family.</text>
</comment>
<protein>
    <recommendedName>
        <fullName evidence="3">Saccharopine dehydrogenase NADP binding domain-containing protein</fullName>
    </recommendedName>
</protein>
<reference evidence="4" key="1">
    <citation type="submission" date="2023-01" db="EMBL/GenBank/DDBJ databases">
        <authorList>
            <person name="Van Ghelder C."/>
            <person name="Rancurel C."/>
        </authorList>
    </citation>
    <scope>NUCLEOTIDE SEQUENCE</scope>
    <source>
        <strain evidence="4">CNCM I-4278</strain>
    </source>
</reference>
<proteinExistence type="inferred from homology"/>
<comment type="caution">
    <text evidence="4">The sequence shown here is derived from an EMBL/GenBank/DDBJ whole genome shotgun (WGS) entry which is preliminary data.</text>
</comment>
<evidence type="ECO:0000256" key="2">
    <source>
        <dbReference type="SAM" id="Phobius"/>
    </source>
</evidence>
<sequence>MAQEKQYELVLLGATGYTGLIVAEWITKQLPQDLKWAVAGRNAKKLQGVVDELAQIDPNRKLPDIESCEQEKDQLVKLAEKTKLIITTIGPYAQYGEPVLAACAETGTHYLDCTGEVPWIYDMVAKYHDTAKKNGAIIIPECGLDSVPADIMAFALTNYIRKTLNAPTANVVMSLYEGKSGISGGTTHSILGLFENFSPAHLGESMKPFSLSPVRPTAPSSPPKGSFFYRLFGLLNLPEIGGIQTTWLMASVDTCITHRSWGLYETSAKERSQPQVAYGPRFRFDEYMRAKSLLFGLIVKFGLAFGGLLMLLPPSRWLLAPIIRRTMPQGQGPSREAMKKDVMIYRAVGITDTEKKEKVYGRLEIALGGYGITGLTLSAAADVILRGRLEDTEAGKIGGGILTPATLGEAFVAKLKEYGLKLEVGSESP</sequence>
<feature type="domain" description="Saccharopine dehydrogenase NADP binding" evidence="3">
    <location>
        <begin position="10"/>
        <end position="139"/>
    </location>
</feature>
<dbReference type="InterPro" id="IPR005097">
    <property type="entry name" value="Sacchrp_dh_NADP-bd"/>
</dbReference>